<feature type="non-terminal residue" evidence="1">
    <location>
        <position position="1"/>
    </location>
</feature>
<reference evidence="1" key="1">
    <citation type="submission" date="2015-12" db="EMBL/GenBank/DDBJ databases">
        <title>Gene expression during late stages of embryo sac development: a critical building block for successful pollen-pistil interactions.</title>
        <authorList>
            <person name="Liu Y."/>
            <person name="Joly V."/>
            <person name="Sabar M."/>
            <person name="Matton D.P."/>
        </authorList>
    </citation>
    <scope>NUCLEOTIDE SEQUENCE</scope>
</reference>
<proteinExistence type="predicted"/>
<dbReference type="AlphaFoldDB" id="A0A0V0GI41"/>
<evidence type="ECO:0000313" key="1">
    <source>
        <dbReference type="EMBL" id="JAP06918.1"/>
    </source>
</evidence>
<sequence>VCVESVCLYVDGSGKPLFISKEKQHIHLEIRFTSKQKGLVVNDVFQVAAIIEKLPHCGRTSKTT</sequence>
<organism evidence="1">
    <name type="scientific">Solanum chacoense</name>
    <name type="common">Chaco potato</name>
    <dbReference type="NCBI Taxonomy" id="4108"/>
    <lineage>
        <taxon>Eukaryota</taxon>
        <taxon>Viridiplantae</taxon>
        <taxon>Streptophyta</taxon>
        <taxon>Embryophyta</taxon>
        <taxon>Tracheophyta</taxon>
        <taxon>Spermatophyta</taxon>
        <taxon>Magnoliopsida</taxon>
        <taxon>eudicotyledons</taxon>
        <taxon>Gunneridae</taxon>
        <taxon>Pentapetalae</taxon>
        <taxon>asterids</taxon>
        <taxon>lamiids</taxon>
        <taxon>Solanales</taxon>
        <taxon>Solanaceae</taxon>
        <taxon>Solanoideae</taxon>
        <taxon>Solaneae</taxon>
        <taxon>Solanum</taxon>
    </lineage>
</organism>
<name>A0A0V0GI41_SOLCH</name>
<protein>
    <submittedName>
        <fullName evidence="1">Putative ovule protein</fullName>
    </submittedName>
</protein>
<dbReference type="EMBL" id="GEDG01039929">
    <property type="protein sequence ID" value="JAP06918.1"/>
    <property type="molecule type" value="Transcribed_RNA"/>
</dbReference>
<accession>A0A0V0GI41</accession>